<evidence type="ECO:0000313" key="3">
    <source>
        <dbReference type="EMBL" id="GAA4671311.1"/>
    </source>
</evidence>
<evidence type="ECO:0000256" key="1">
    <source>
        <dbReference type="SAM" id="Phobius"/>
    </source>
</evidence>
<comment type="caution">
    <text evidence="3">The sequence shown here is derived from an EMBL/GenBank/DDBJ whole genome shotgun (WGS) entry which is preliminary data.</text>
</comment>
<name>A0ABP8VTS5_9MICO</name>
<dbReference type="Gene3D" id="1.20.120.1220">
    <property type="match status" value="1"/>
</dbReference>
<gene>
    <name evidence="3" type="ORF">GCM10025780_13800</name>
</gene>
<protein>
    <recommendedName>
        <fullName evidence="2">Prepilin type IV endopeptidase peptidase domain-containing protein</fullName>
    </recommendedName>
</protein>
<feature type="transmembrane region" description="Helical" evidence="1">
    <location>
        <begin position="80"/>
        <end position="104"/>
    </location>
</feature>
<evidence type="ECO:0000259" key="2">
    <source>
        <dbReference type="Pfam" id="PF01478"/>
    </source>
</evidence>
<sequence length="212" mass="20719">MLALLDTVLILALTGLAFAVRGPDPLLIPALFVAAVTPALLRSDLARRRLPNGITLPGLGVAASSCLAALAAGHGAGDALAPLALSILVFVAGVAVALSGVVGGGDVKLAALLAGAASGLDPGIPLPAGLGTAAAGGVVGLWQVGRRWRTRLSSSPSPPGVAPGRVTRVTVSSAPPAAPRSGALRPGASWSVPYGPCLLLGFWLAVAYAALA</sequence>
<feature type="transmembrane region" description="Helical" evidence="1">
    <location>
        <begin position="190"/>
        <end position="211"/>
    </location>
</feature>
<feature type="transmembrane region" description="Helical" evidence="1">
    <location>
        <begin position="124"/>
        <end position="144"/>
    </location>
</feature>
<dbReference type="InterPro" id="IPR000045">
    <property type="entry name" value="Prepilin_IV_endopep_pep"/>
</dbReference>
<feature type="transmembrane region" description="Helical" evidence="1">
    <location>
        <begin position="54"/>
        <end position="73"/>
    </location>
</feature>
<evidence type="ECO:0000313" key="4">
    <source>
        <dbReference type="Proteomes" id="UP001501295"/>
    </source>
</evidence>
<keyword evidence="1" id="KW-0472">Membrane</keyword>
<reference evidence="4" key="1">
    <citation type="journal article" date="2019" name="Int. J. Syst. Evol. Microbiol.">
        <title>The Global Catalogue of Microorganisms (GCM) 10K type strain sequencing project: providing services to taxonomists for standard genome sequencing and annotation.</title>
        <authorList>
            <consortium name="The Broad Institute Genomics Platform"/>
            <consortium name="The Broad Institute Genome Sequencing Center for Infectious Disease"/>
            <person name="Wu L."/>
            <person name="Ma J."/>
        </authorList>
    </citation>
    <scope>NUCLEOTIDE SEQUENCE [LARGE SCALE GENOMIC DNA]</scope>
    <source>
        <strain evidence="4">JCM 18956</strain>
    </source>
</reference>
<organism evidence="3 4">
    <name type="scientific">Frondihabitans cladoniiphilus</name>
    <dbReference type="NCBI Taxonomy" id="715785"/>
    <lineage>
        <taxon>Bacteria</taxon>
        <taxon>Bacillati</taxon>
        <taxon>Actinomycetota</taxon>
        <taxon>Actinomycetes</taxon>
        <taxon>Micrococcales</taxon>
        <taxon>Microbacteriaceae</taxon>
        <taxon>Frondihabitans</taxon>
    </lineage>
</organism>
<dbReference type="Pfam" id="PF01478">
    <property type="entry name" value="Peptidase_A24"/>
    <property type="match status" value="1"/>
</dbReference>
<proteinExistence type="predicted"/>
<keyword evidence="1" id="KW-0812">Transmembrane</keyword>
<keyword evidence="4" id="KW-1185">Reference proteome</keyword>
<dbReference type="Proteomes" id="UP001501295">
    <property type="component" value="Unassembled WGS sequence"/>
</dbReference>
<dbReference type="RefSeq" id="WP_345374702.1">
    <property type="nucleotide sequence ID" value="NZ_BAABLM010000002.1"/>
</dbReference>
<feature type="domain" description="Prepilin type IV endopeptidase peptidase" evidence="2">
    <location>
        <begin position="39"/>
        <end position="119"/>
    </location>
</feature>
<accession>A0ABP8VTS5</accession>
<dbReference type="EMBL" id="BAABLM010000002">
    <property type="protein sequence ID" value="GAA4671311.1"/>
    <property type="molecule type" value="Genomic_DNA"/>
</dbReference>
<keyword evidence="1" id="KW-1133">Transmembrane helix</keyword>